<keyword evidence="4 9" id="KW-0378">Hydrolase</keyword>
<dbReference type="Proteomes" id="UP000675880">
    <property type="component" value="Unassembled WGS sequence"/>
</dbReference>
<feature type="binding site" evidence="9">
    <location>
        <position position="316"/>
    </location>
    <ligand>
        <name>DNA</name>
        <dbReference type="ChEBI" id="CHEBI:16991"/>
    </ligand>
</feature>
<dbReference type="EC" id="3.6.4.-" evidence="9"/>
<dbReference type="NCBIfam" id="TIGR00635">
    <property type="entry name" value="ruvB"/>
    <property type="match status" value="1"/>
</dbReference>
<dbReference type="Pfam" id="PF17864">
    <property type="entry name" value="AAA_lid_4"/>
    <property type="match status" value="1"/>
</dbReference>
<protein>
    <recommendedName>
        <fullName evidence="9">Holliday junction branch migration complex subunit RuvB</fullName>
        <ecNumber evidence="9">3.6.4.-</ecNumber>
    </recommendedName>
</protein>
<dbReference type="EMBL" id="CAJNBJ010000001">
    <property type="protein sequence ID" value="CAE6704206.1"/>
    <property type="molecule type" value="Genomic_DNA"/>
</dbReference>
<dbReference type="InterPro" id="IPR041445">
    <property type="entry name" value="AAA_lid_4"/>
</dbReference>
<evidence type="ECO:0000256" key="5">
    <source>
        <dbReference type="ARBA" id="ARBA00022840"/>
    </source>
</evidence>
<feature type="binding site" evidence="9">
    <location>
        <position position="172"/>
    </location>
    <ligand>
        <name>ATP</name>
        <dbReference type="ChEBI" id="CHEBI:30616"/>
    </ligand>
</feature>
<dbReference type="InterPro" id="IPR036390">
    <property type="entry name" value="WH_DNA-bd_sf"/>
</dbReference>
<feature type="binding site" evidence="9">
    <location>
        <position position="182"/>
    </location>
    <ligand>
        <name>ATP</name>
        <dbReference type="ChEBI" id="CHEBI:30616"/>
    </ligand>
</feature>
<feature type="region of interest" description="Head domain (RuvB-H)" evidence="9">
    <location>
        <begin position="256"/>
        <end position="345"/>
    </location>
</feature>
<keyword evidence="8 9" id="KW-0234">DNA repair</keyword>
<dbReference type="Gene3D" id="3.40.50.300">
    <property type="entry name" value="P-loop containing nucleotide triphosphate hydrolases"/>
    <property type="match status" value="1"/>
</dbReference>
<feature type="region of interest" description="Small ATPAse domain (RuvB-S)" evidence="9">
    <location>
        <begin position="183"/>
        <end position="253"/>
    </location>
</feature>
<dbReference type="InterPro" id="IPR004605">
    <property type="entry name" value="DNA_helicase_Holl-junc_RuvB"/>
</dbReference>
<keyword evidence="12" id="KW-1185">Reference proteome</keyword>
<feature type="binding site" evidence="9">
    <location>
        <position position="22"/>
    </location>
    <ligand>
        <name>ATP</name>
        <dbReference type="ChEBI" id="CHEBI:30616"/>
    </ligand>
</feature>
<comment type="similarity">
    <text evidence="9">Belongs to the RuvB family.</text>
</comment>
<dbReference type="InterPro" id="IPR008824">
    <property type="entry name" value="RuvB-like_N"/>
</dbReference>
<evidence type="ECO:0000256" key="9">
    <source>
        <dbReference type="HAMAP-Rule" id="MF_00016"/>
    </source>
</evidence>
<evidence type="ECO:0000256" key="8">
    <source>
        <dbReference type="ARBA" id="ARBA00023204"/>
    </source>
</evidence>
<feature type="binding site" evidence="9">
    <location>
        <position position="21"/>
    </location>
    <ligand>
        <name>ATP</name>
        <dbReference type="ChEBI" id="CHEBI:30616"/>
    </ligand>
</feature>
<feature type="binding site" evidence="9">
    <location>
        <begin position="129"/>
        <end position="131"/>
    </location>
    <ligand>
        <name>ATP</name>
        <dbReference type="ChEBI" id="CHEBI:30616"/>
    </ligand>
</feature>
<dbReference type="Pfam" id="PF05496">
    <property type="entry name" value="RuvB_N"/>
    <property type="match status" value="1"/>
</dbReference>
<name>A0ABM8QLR0_9BACT</name>
<evidence type="ECO:0000313" key="12">
    <source>
        <dbReference type="Proteomes" id="UP000675880"/>
    </source>
</evidence>
<dbReference type="InterPro" id="IPR003593">
    <property type="entry name" value="AAA+_ATPase"/>
</dbReference>
<dbReference type="Gene3D" id="1.10.10.10">
    <property type="entry name" value="Winged helix-like DNA-binding domain superfamily/Winged helix DNA-binding domain"/>
    <property type="match status" value="1"/>
</dbReference>
<comment type="caution">
    <text evidence="11">The sequence shown here is derived from an EMBL/GenBank/DDBJ whole genome shotgun (WGS) entry which is preliminary data.</text>
</comment>
<evidence type="ECO:0000256" key="3">
    <source>
        <dbReference type="ARBA" id="ARBA00022763"/>
    </source>
</evidence>
<keyword evidence="7 9" id="KW-0233">DNA recombination</keyword>
<dbReference type="PANTHER" id="PTHR42848">
    <property type="match status" value="1"/>
</dbReference>
<evidence type="ECO:0000256" key="1">
    <source>
        <dbReference type="ARBA" id="ARBA00022490"/>
    </source>
</evidence>
<comment type="subunit">
    <text evidence="9">Homohexamer. Forms an RuvA(8)-RuvB(12)-Holliday junction (HJ) complex. HJ DNA is sandwiched between 2 RuvA tetramers; dsDNA enters through RuvA and exits via RuvB. An RuvB hexamer assembles on each DNA strand where it exits the tetramer. Each RuvB hexamer is contacted by two RuvA subunits (via domain III) on 2 adjacent RuvB subunits; this complex drives branch migration. In the full resolvosome a probable DNA-RuvA(4)-RuvB(12)-RuvC(2) complex forms which resolves the HJ.</text>
</comment>
<evidence type="ECO:0000256" key="6">
    <source>
        <dbReference type="ARBA" id="ARBA00023125"/>
    </source>
</evidence>
<reference evidence="11 12" key="1">
    <citation type="submission" date="2021-02" db="EMBL/GenBank/DDBJ databases">
        <authorList>
            <person name="Han P."/>
        </authorList>
    </citation>
    <scope>NUCLEOTIDE SEQUENCE [LARGE SCALE GENOMIC DNA]</scope>
    <source>
        <strain evidence="11">Candidatus Nitrospira sp. ZN2</strain>
    </source>
</reference>
<gene>
    <name evidence="9 11" type="primary">ruvB</name>
    <name evidence="11" type="ORF">NSPZN2_10887</name>
</gene>
<dbReference type="HAMAP" id="MF_00016">
    <property type="entry name" value="DNA_HJ_migration_RuvB"/>
    <property type="match status" value="1"/>
</dbReference>
<dbReference type="InterPro" id="IPR027417">
    <property type="entry name" value="P-loop_NTPase"/>
</dbReference>
<keyword evidence="5 9" id="KW-0067">ATP-binding</keyword>
<feature type="binding site" evidence="9">
    <location>
        <position position="311"/>
    </location>
    <ligand>
        <name>DNA</name>
        <dbReference type="ChEBI" id="CHEBI:16991"/>
    </ligand>
</feature>
<dbReference type="Pfam" id="PF05491">
    <property type="entry name" value="WHD_RuvB"/>
    <property type="match status" value="1"/>
</dbReference>
<feature type="binding site" evidence="9">
    <location>
        <position position="67"/>
    </location>
    <ligand>
        <name>Mg(2+)</name>
        <dbReference type="ChEBI" id="CHEBI:18420"/>
    </ligand>
</feature>
<feature type="binding site" evidence="9">
    <location>
        <position position="66"/>
    </location>
    <ligand>
        <name>ATP</name>
        <dbReference type="ChEBI" id="CHEBI:30616"/>
    </ligand>
</feature>
<sequence>MTERTVSSQLTDDERGLETALRPQSLQEYVGQPRMKESLEICIEAAKRRGEALDHAIFYGPPGLGKTTIAHIIAREMGSAIRSTSGLVLSHAGDLAAILTNLQERDVLFIDEIHRLPASVEEALYPAMEDYQLDLVIGQGASTRTVKLELPRFTLVGATTRAGALTSPLRDRFGLVHRLEFYTPRELTAIVTRSAGLLHIPIDEAGAAEIARRARGTPRIVNRLIKRIRDYAEIKAQGRITRSVAQEALVWLAVDTAGLDEMDRRIVLTVIEKFNGGPVGVDSLAAAVQEDKGTLEDVYEPYLIQAGFLERTGRGRQATRLAFDHFKKQKDLLSFSGGTESVTTP</sequence>
<feature type="binding site" evidence="9">
    <location>
        <position position="67"/>
    </location>
    <ligand>
        <name>ATP</name>
        <dbReference type="ChEBI" id="CHEBI:30616"/>
    </ligand>
</feature>
<feature type="domain" description="AAA+ ATPase" evidence="10">
    <location>
        <begin position="52"/>
        <end position="179"/>
    </location>
</feature>
<dbReference type="SUPFAM" id="SSF52540">
    <property type="entry name" value="P-loop containing nucleoside triphosphate hydrolases"/>
    <property type="match status" value="1"/>
</dbReference>
<dbReference type="RefSeq" id="WP_213040706.1">
    <property type="nucleotide sequence ID" value="NZ_CAJNBJ010000001.1"/>
</dbReference>
<evidence type="ECO:0000313" key="11">
    <source>
        <dbReference type="EMBL" id="CAE6704206.1"/>
    </source>
</evidence>
<dbReference type="InterPro" id="IPR036388">
    <property type="entry name" value="WH-like_DNA-bd_sf"/>
</dbReference>
<dbReference type="GO" id="GO:0016787">
    <property type="term" value="F:hydrolase activity"/>
    <property type="evidence" value="ECO:0007669"/>
    <property type="project" value="UniProtKB-KW"/>
</dbReference>
<evidence type="ECO:0000256" key="2">
    <source>
        <dbReference type="ARBA" id="ARBA00022741"/>
    </source>
</evidence>
<dbReference type="PANTHER" id="PTHR42848:SF1">
    <property type="entry name" value="HOLLIDAY JUNCTION BRANCH MIGRATION COMPLEX SUBUNIT RUVB"/>
    <property type="match status" value="1"/>
</dbReference>
<keyword evidence="1 9" id="KW-0963">Cytoplasm</keyword>
<feature type="region of interest" description="Large ATPase domain (RuvB-L)" evidence="9">
    <location>
        <begin position="2"/>
        <end position="182"/>
    </location>
</feature>
<dbReference type="SUPFAM" id="SSF46785">
    <property type="entry name" value="Winged helix' DNA-binding domain"/>
    <property type="match status" value="1"/>
</dbReference>
<comment type="subcellular location">
    <subcellularLocation>
        <location evidence="9">Cytoplasm</location>
    </subcellularLocation>
</comment>
<organism evidence="11 12">
    <name type="scientific">Nitrospira defluvii</name>
    <dbReference type="NCBI Taxonomy" id="330214"/>
    <lineage>
        <taxon>Bacteria</taxon>
        <taxon>Pseudomonadati</taxon>
        <taxon>Nitrospirota</taxon>
        <taxon>Nitrospiria</taxon>
        <taxon>Nitrospirales</taxon>
        <taxon>Nitrospiraceae</taxon>
        <taxon>Nitrospira</taxon>
    </lineage>
</organism>
<feature type="binding site" evidence="9">
    <location>
        <position position="63"/>
    </location>
    <ligand>
        <name>ATP</name>
        <dbReference type="ChEBI" id="CHEBI:30616"/>
    </ligand>
</feature>
<proteinExistence type="inferred from homology"/>
<dbReference type="NCBIfam" id="NF000868">
    <property type="entry name" value="PRK00080.1"/>
    <property type="match status" value="1"/>
</dbReference>
<feature type="binding site" evidence="9">
    <location>
        <position position="68"/>
    </location>
    <ligand>
        <name>ATP</name>
        <dbReference type="ChEBI" id="CHEBI:30616"/>
    </ligand>
</feature>
<dbReference type="InterPro" id="IPR008823">
    <property type="entry name" value="RuvB_wg_C"/>
</dbReference>
<dbReference type="CDD" id="cd00009">
    <property type="entry name" value="AAA"/>
    <property type="match status" value="1"/>
</dbReference>
<keyword evidence="3 9" id="KW-0227">DNA damage</keyword>
<accession>A0ABM8QLR0</accession>
<evidence type="ECO:0000259" key="10">
    <source>
        <dbReference type="SMART" id="SM00382"/>
    </source>
</evidence>
<keyword evidence="2 9" id="KW-0547">Nucleotide-binding</keyword>
<comment type="caution">
    <text evidence="9">Lacks conserved residue(s) required for the propagation of feature annotation.</text>
</comment>
<evidence type="ECO:0000256" key="4">
    <source>
        <dbReference type="ARBA" id="ARBA00022801"/>
    </source>
</evidence>
<feature type="binding site" evidence="9">
    <location>
        <position position="219"/>
    </location>
    <ligand>
        <name>ATP</name>
        <dbReference type="ChEBI" id="CHEBI:30616"/>
    </ligand>
</feature>
<dbReference type="Gene3D" id="1.10.8.60">
    <property type="match status" value="1"/>
</dbReference>
<evidence type="ECO:0000256" key="7">
    <source>
        <dbReference type="ARBA" id="ARBA00023172"/>
    </source>
</evidence>
<comment type="catalytic activity">
    <reaction evidence="9">
        <text>ATP + H2O = ADP + phosphate + H(+)</text>
        <dbReference type="Rhea" id="RHEA:13065"/>
        <dbReference type="ChEBI" id="CHEBI:15377"/>
        <dbReference type="ChEBI" id="CHEBI:15378"/>
        <dbReference type="ChEBI" id="CHEBI:30616"/>
        <dbReference type="ChEBI" id="CHEBI:43474"/>
        <dbReference type="ChEBI" id="CHEBI:456216"/>
    </reaction>
</comment>
<comment type="function">
    <text evidence="9">The RuvA-RuvB-RuvC complex processes Holliday junction (HJ) DNA during genetic recombination and DNA repair, while the RuvA-RuvB complex plays an important role in the rescue of blocked DNA replication forks via replication fork reversal (RFR). RuvA specifically binds to HJ cruciform DNA, conferring on it an open structure. The RuvB hexamer acts as an ATP-dependent pump, pulling dsDNA into and through the RuvAB complex. RuvB forms 2 homohexamers on either side of HJ DNA bound by 1 or 2 RuvA tetramers; 4 subunits per hexamer contact DNA at a time. Coordinated motions by a converter formed by DNA-disengaged RuvB subunits stimulates ATP hydrolysis and nucleotide exchange. Immobilization of the converter enables RuvB to convert the ATP-contained energy into a lever motion, pulling 2 nucleotides of DNA out of the RuvA tetramer per ATP hydrolyzed, thus driving DNA branch migration. The RuvB motors rotate together with the DNA substrate, which together with the progressing nucleotide cycle form the mechanistic basis for DNA recombination by continuous HJ branch migration. Branch migration allows RuvC to scan DNA until it finds its consensus sequence, where it cleaves and resolves cruciform DNA.</text>
</comment>
<keyword evidence="6 9" id="KW-0238">DNA-binding</keyword>
<dbReference type="SMART" id="SM00382">
    <property type="entry name" value="AAA"/>
    <property type="match status" value="1"/>
</dbReference>
<comment type="domain">
    <text evidence="9">Has 3 domains, the large (RuvB-L) and small ATPase (RuvB-S) domains and the C-terminal head (RuvB-H) domain. The head domain binds DNA, while the ATPase domains jointly bind ATP, ADP or are empty depending on the state of the subunit in the translocation cycle. During a single DNA translocation step the structure of each domain remains the same, but their relative positions change.</text>
</comment>